<name>A0A0D6N4J0_9PROT</name>
<evidence type="ECO:0000313" key="15">
    <source>
        <dbReference type="Proteomes" id="UP000032671"/>
    </source>
</evidence>
<sequence length="249" mass="26572">MRFLLLAIAPFIGSFLGVLIRRLPRGEAVGIDRSRCEVCHHTLGPTELIPLLSYAAQLGRCRACKARIDPFHPAIELAATAIAALVLMISDPNSSFLYGTIVLGWVLLALSWIDFETFLLPDVLTLPLLIGGLVEGTISADGPSLFSRVAGALAGWALLVTVAIVYKAVRGRVGIGGGDAKLLAAGGAWLGLQALPCVLLGASLCGFILALVMMVRGRHLNARMMLPFGPCLALSVWIARLMQHIWGWL</sequence>
<dbReference type="AlphaFoldDB" id="A0A0D6N4J0"/>
<evidence type="ECO:0000256" key="10">
    <source>
        <dbReference type="SAM" id="Phobius"/>
    </source>
</evidence>
<dbReference type="InterPro" id="IPR000045">
    <property type="entry name" value="Prepilin_IV_endopep_pep"/>
</dbReference>
<dbReference type="EC" id="2.1.1.-" evidence="9"/>
<accession>A0A6N3SU09</accession>
<dbReference type="InterPro" id="IPR014032">
    <property type="entry name" value="Peptidase_A24A_bac"/>
</dbReference>
<keyword evidence="5 9" id="KW-0812">Transmembrane</keyword>
<evidence type="ECO:0000256" key="1">
    <source>
        <dbReference type="ARBA" id="ARBA00004429"/>
    </source>
</evidence>
<dbReference type="GO" id="GO:0004190">
    <property type="term" value="F:aspartic-type endopeptidase activity"/>
    <property type="evidence" value="ECO:0007669"/>
    <property type="project" value="UniProtKB-EC"/>
</dbReference>
<evidence type="ECO:0000256" key="9">
    <source>
        <dbReference type="RuleBase" id="RU003794"/>
    </source>
</evidence>
<evidence type="ECO:0000256" key="3">
    <source>
        <dbReference type="ARBA" id="ARBA00022475"/>
    </source>
</evidence>
<proteinExistence type="inferred from homology"/>
<comment type="function">
    <text evidence="9">Plays an essential role in type IV pili and type II pseudopili formation by proteolytically removing the leader sequence from substrate proteins and subsequently monomethylating the alpha-amino group of the newly exposed N-terminal phenylalanine.</text>
</comment>
<dbReference type="RefSeq" id="WP_052944804.1">
    <property type="nucleotide sequence ID" value="NZ_BAMV01000014.1"/>
</dbReference>
<dbReference type="Gene3D" id="1.20.120.1220">
    <property type="match status" value="1"/>
</dbReference>
<dbReference type="EMBL" id="BJVU01000013">
    <property type="protein sequence ID" value="GEL59758.1"/>
    <property type="molecule type" value="Genomic_DNA"/>
</dbReference>
<evidence type="ECO:0000313" key="14">
    <source>
        <dbReference type="EMBL" id="GEL59758.1"/>
    </source>
</evidence>
<keyword evidence="9" id="KW-0645">Protease</keyword>
<comment type="catalytic activity">
    <reaction evidence="9">
        <text>Typically cleaves a -Gly-|-Phe- bond to release an N-terminal, basic peptide of 5-8 residues from type IV prepilin, and then N-methylates the new N-terminal amino group, the methyl donor being S-adenosyl-L-methionine.</text>
        <dbReference type="EC" id="3.4.23.43"/>
    </reaction>
</comment>
<evidence type="ECO:0000256" key="7">
    <source>
        <dbReference type="ARBA" id="ARBA00023136"/>
    </source>
</evidence>
<keyword evidence="9" id="KW-0511">Multifunctional enzyme</keyword>
<reference evidence="13 15" key="1">
    <citation type="submission" date="2012-11" db="EMBL/GenBank/DDBJ databases">
        <title>Whole genome sequence of Acetobacter cibinongensis 4H-1.</title>
        <authorList>
            <person name="Azuma Y."/>
            <person name="Higashiura N."/>
            <person name="Hirakawa H."/>
            <person name="Matsushita K."/>
        </authorList>
    </citation>
    <scope>NUCLEOTIDE SEQUENCE [LARGE SCALE GENOMIC DNA]</scope>
    <source>
        <strain evidence="13 15">4H-1</strain>
    </source>
</reference>
<keyword evidence="9" id="KW-0378">Hydrolase</keyword>
<organism evidence="13 15">
    <name type="scientific">Acetobacter cibinongensis</name>
    <dbReference type="NCBI Taxonomy" id="146475"/>
    <lineage>
        <taxon>Bacteria</taxon>
        <taxon>Pseudomonadati</taxon>
        <taxon>Pseudomonadota</taxon>
        <taxon>Alphaproteobacteria</taxon>
        <taxon>Acetobacterales</taxon>
        <taxon>Acetobacteraceae</taxon>
        <taxon>Acetobacter</taxon>
    </lineage>
</organism>
<keyword evidence="7 10" id="KW-0472">Membrane</keyword>
<feature type="transmembrane region" description="Helical" evidence="10">
    <location>
        <begin position="119"/>
        <end position="138"/>
    </location>
</feature>
<evidence type="ECO:0000256" key="8">
    <source>
        <dbReference type="RuleBase" id="RU003793"/>
    </source>
</evidence>
<evidence type="ECO:0000256" key="4">
    <source>
        <dbReference type="ARBA" id="ARBA00022519"/>
    </source>
</evidence>
<evidence type="ECO:0000313" key="13">
    <source>
        <dbReference type="EMBL" id="GAN60630.1"/>
    </source>
</evidence>
<dbReference type="EC" id="3.4.23.43" evidence="9"/>
<feature type="transmembrane region" description="Helical" evidence="10">
    <location>
        <begin position="150"/>
        <end position="169"/>
    </location>
</feature>
<dbReference type="Proteomes" id="UP000032671">
    <property type="component" value="Unassembled WGS sequence"/>
</dbReference>
<dbReference type="GO" id="GO:0008168">
    <property type="term" value="F:methyltransferase activity"/>
    <property type="evidence" value="ECO:0007669"/>
    <property type="project" value="UniProtKB-KW"/>
</dbReference>
<comment type="subcellular location">
    <subcellularLocation>
        <location evidence="1">Cell inner membrane</location>
        <topology evidence="1">Multi-pass membrane protein</topology>
    </subcellularLocation>
    <subcellularLocation>
        <location evidence="9">Cell membrane</location>
        <topology evidence="9">Multi-pass membrane protein</topology>
    </subcellularLocation>
</comment>
<feature type="transmembrane region" description="Helical" evidence="10">
    <location>
        <begin position="96"/>
        <end position="113"/>
    </location>
</feature>
<dbReference type="InterPro" id="IPR050882">
    <property type="entry name" value="Prepilin_peptidase/N-MTase"/>
</dbReference>
<dbReference type="PANTHER" id="PTHR30487">
    <property type="entry name" value="TYPE 4 PREPILIN-LIKE PROTEINS LEADER PEPTIDE-PROCESSING ENZYME"/>
    <property type="match status" value="1"/>
</dbReference>
<keyword evidence="4" id="KW-0997">Cell inner membrane</keyword>
<evidence type="ECO:0000256" key="2">
    <source>
        <dbReference type="ARBA" id="ARBA00005801"/>
    </source>
</evidence>
<comment type="caution">
    <text evidence="13">The sequence shown here is derived from an EMBL/GenBank/DDBJ whole genome shotgun (WGS) entry which is preliminary data.</text>
</comment>
<feature type="domain" description="Prepilin type IV endopeptidase peptidase" evidence="11">
    <location>
        <begin position="101"/>
        <end position="211"/>
    </location>
</feature>
<dbReference type="Pfam" id="PF06750">
    <property type="entry name" value="A24_N_bact"/>
    <property type="match status" value="1"/>
</dbReference>
<feature type="domain" description="Prepilin peptidase A24 N-terminal" evidence="12">
    <location>
        <begin position="11"/>
        <end position="87"/>
    </location>
</feature>
<dbReference type="GO" id="GO:0032259">
    <property type="term" value="P:methylation"/>
    <property type="evidence" value="ECO:0007669"/>
    <property type="project" value="UniProtKB-KW"/>
</dbReference>
<keyword evidence="3" id="KW-1003">Cell membrane</keyword>
<reference evidence="14 16" key="2">
    <citation type="submission" date="2019-07" db="EMBL/GenBank/DDBJ databases">
        <title>Whole genome shotgun sequence of Acetobacter cibinongensis NBRC 16605.</title>
        <authorList>
            <person name="Hosoyama A."/>
            <person name="Uohara A."/>
            <person name="Ohji S."/>
            <person name="Ichikawa N."/>
        </authorList>
    </citation>
    <scope>NUCLEOTIDE SEQUENCE [LARGE SCALE GENOMIC DNA]</scope>
    <source>
        <strain evidence="14 16">NBRC 16605</strain>
    </source>
</reference>
<dbReference type="GO" id="GO:0005886">
    <property type="term" value="C:plasma membrane"/>
    <property type="evidence" value="ECO:0007669"/>
    <property type="project" value="UniProtKB-SubCell"/>
</dbReference>
<comment type="similarity">
    <text evidence="2 8">Belongs to the peptidase A24 family.</text>
</comment>
<evidence type="ECO:0000256" key="6">
    <source>
        <dbReference type="ARBA" id="ARBA00022989"/>
    </source>
</evidence>
<keyword evidence="9" id="KW-0808">Transferase</keyword>
<feature type="transmembrane region" description="Helical" evidence="10">
    <location>
        <begin position="189"/>
        <end position="212"/>
    </location>
</feature>
<dbReference type="GO" id="GO:0006465">
    <property type="term" value="P:signal peptide processing"/>
    <property type="evidence" value="ECO:0007669"/>
    <property type="project" value="TreeGrafter"/>
</dbReference>
<protein>
    <recommendedName>
        <fullName evidence="9">Prepilin leader peptidase/N-methyltransferase</fullName>
        <ecNumber evidence="9">2.1.1.-</ecNumber>
        <ecNumber evidence="9">3.4.23.43</ecNumber>
    </recommendedName>
</protein>
<dbReference type="Pfam" id="PF01478">
    <property type="entry name" value="Peptidase_A24"/>
    <property type="match status" value="1"/>
</dbReference>
<gene>
    <name evidence="14" type="primary">pulO</name>
    <name evidence="13" type="ORF">Abci_014_042</name>
    <name evidence="14" type="ORF">ACI01nite_23600</name>
</gene>
<accession>A0A0D6N4J0</accession>
<keyword evidence="6 10" id="KW-1133">Transmembrane helix</keyword>
<keyword evidence="16" id="KW-1185">Reference proteome</keyword>
<dbReference type="PANTHER" id="PTHR30487:SF0">
    <property type="entry name" value="PREPILIN LEADER PEPTIDASE_N-METHYLTRANSFERASE-RELATED"/>
    <property type="match status" value="1"/>
</dbReference>
<dbReference type="InterPro" id="IPR010627">
    <property type="entry name" value="Prepilin_pept_A24_N"/>
</dbReference>
<feature type="transmembrane region" description="Helical" evidence="10">
    <location>
        <begin position="224"/>
        <end position="246"/>
    </location>
</feature>
<dbReference type="EMBL" id="BAMV01000014">
    <property type="protein sequence ID" value="GAN60630.1"/>
    <property type="molecule type" value="Genomic_DNA"/>
</dbReference>
<evidence type="ECO:0000313" key="16">
    <source>
        <dbReference type="Proteomes" id="UP000321891"/>
    </source>
</evidence>
<keyword evidence="9" id="KW-0489">Methyltransferase</keyword>
<evidence type="ECO:0000259" key="11">
    <source>
        <dbReference type="Pfam" id="PF01478"/>
    </source>
</evidence>
<dbReference type="Proteomes" id="UP000321891">
    <property type="component" value="Unassembled WGS sequence"/>
</dbReference>
<dbReference type="PRINTS" id="PR00864">
    <property type="entry name" value="PREPILNPTASE"/>
</dbReference>
<dbReference type="STRING" id="1231339.Abci_014_042"/>
<evidence type="ECO:0000259" key="12">
    <source>
        <dbReference type="Pfam" id="PF06750"/>
    </source>
</evidence>
<evidence type="ECO:0000256" key="5">
    <source>
        <dbReference type="ARBA" id="ARBA00022692"/>
    </source>
</evidence>